<evidence type="ECO:0000313" key="2">
    <source>
        <dbReference type="Proteomes" id="UP000747542"/>
    </source>
</evidence>
<protein>
    <submittedName>
        <fullName evidence="1">Uncharacterized protein</fullName>
    </submittedName>
</protein>
<reference evidence="1" key="1">
    <citation type="journal article" date="2021" name="Sci. Adv.">
        <title>The American lobster genome reveals insights on longevity, neural, and immune adaptations.</title>
        <authorList>
            <person name="Polinski J.M."/>
            <person name="Zimin A.V."/>
            <person name="Clark K.F."/>
            <person name="Kohn A.B."/>
            <person name="Sadowski N."/>
            <person name="Timp W."/>
            <person name="Ptitsyn A."/>
            <person name="Khanna P."/>
            <person name="Romanova D.Y."/>
            <person name="Williams P."/>
            <person name="Greenwood S.J."/>
            <person name="Moroz L.L."/>
            <person name="Walt D.R."/>
            <person name="Bodnar A.G."/>
        </authorList>
    </citation>
    <scope>NUCLEOTIDE SEQUENCE</scope>
    <source>
        <strain evidence="1">GMGI-L3</strain>
    </source>
</reference>
<proteinExistence type="predicted"/>
<accession>A0A8J5K4Y0</accession>
<sequence length="114" mass="13322">MAVGLRAKLYRLPAIYMIIMFQCLLSTTDGLHKFLQRETVDFAQALQFNYAAYDTLREKCTDEMAEDLYKKAKAISKTKHIQDRGVQDANKRRWSSMWWRPLVDQAPISATQNF</sequence>
<keyword evidence="2" id="KW-1185">Reference proteome</keyword>
<gene>
    <name evidence="1" type="ORF">Hamer_G005446</name>
</gene>
<comment type="caution">
    <text evidence="1">The sequence shown here is derived from an EMBL/GenBank/DDBJ whole genome shotgun (WGS) entry which is preliminary data.</text>
</comment>
<dbReference type="Proteomes" id="UP000747542">
    <property type="component" value="Unassembled WGS sequence"/>
</dbReference>
<organism evidence="1 2">
    <name type="scientific">Homarus americanus</name>
    <name type="common">American lobster</name>
    <dbReference type="NCBI Taxonomy" id="6706"/>
    <lineage>
        <taxon>Eukaryota</taxon>
        <taxon>Metazoa</taxon>
        <taxon>Ecdysozoa</taxon>
        <taxon>Arthropoda</taxon>
        <taxon>Crustacea</taxon>
        <taxon>Multicrustacea</taxon>
        <taxon>Malacostraca</taxon>
        <taxon>Eumalacostraca</taxon>
        <taxon>Eucarida</taxon>
        <taxon>Decapoda</taxon>
        <taxon>Pleocyemata</taxon>
        <taxon>Astacidea</taxon>
        <taxon>Nephropoidea</taxon>
        <taxon>Nephropidae</taxon>
        <taxon>Homarus</taxon>
    </lineage>
</organism>
<evidence type="ECO:0000313" key="1">
    <source>
        <dbReference type="EMBL" id="KAG7167110.1"/>
    </source>
</evidence>
<dbReference type="EMBL" id="JAHLQT010021845">
    <property type="protein sequence ID" value="KAG7167110.1"/>
    <property type="molecule type" value="Genomic_DNA"/>
</dbReference>
<name>A0A8J5K4Y0_HOMAM</name>
<dbReference type="AlphaFoldDB" id="A0A8J5K4Y0"/>